<sequence>MPALSDAQQDECDGICMMEEKMACGYLLRQAKENKKASTTVHQCTGIHDGKGRSAQKDEPSQKSSNPLREGIIGGLGERMYIHGAMAEQHRSKKRNK</sequence>
<accession>D4AKL7</accession>
<evidence type="ECO:0000313" key="2">
    <source>
        <dbReference type="EMBL" id="EFE35926.1"/>
    </source>
</evidence>
<name>D4AKL7_ARTBC</name>
<evidence type="ECO:0000313" key="3">
    <source>
        <dbReference type="Proteomes" id="UP000008866"/>
    </source>
</evidence>
<dbReference type="KEGG" id="abe:ARB_04860"/>
<comment type="caution">
    <text evidence="2">The sequence shown here is derived from an EMBL/GenBank/DDBJ whole genome shotgun (WGS) entry which is preliminary data.</text>
</comment>
<dbReference type="RefSeq" id="XP_003016571.1">
    <property type="nucleotide sequence ID" value="XM_003016525.1"/>
</dbReference>
<dbReference type="eggNOG" id="ENOG502RQ4Q">
    <property type="taxonomic scope" value="Eukaryota"/>
</dbReference>
<protein>
    <submittedName>
        <fullName evidence="2">Uncharacterized protein</fullName>
    </submittedName>
</protein>
<dbReference type="Proteomes" id="UP000008866">
    <property type="component" value="Unassembled WGS sequence"/>
</dbReference>
<organism evidence="2 3">
    <name type="scientific">Arthroderma benhamiae (strain ATCC MYA-4681 / CBS 112371)</name>
    <name type="common">Trichophyton mentagrophytes</name>
    <dbReference type="NCBI Taxonomy" id="663331"/>
    <lineage>
        <taxon>Eukaryota</taxon>
        <taxon>Fungi</taxon>
        <taxon>Dikarya</taxon>
        <taxon>Ascomycota</taxon>
        <taxon>Pezizomycotina</taxon>
        <taxon>Eurotiomycetes</taxon>
        <taxon>Eurotiomycetidae</taxon>
        <taxon>Onygenales</taxon>
        <taxon>Arthrodermataceae</taxon>
        <taxon>Trichophyton</taxon>
    </lineage>
</organism>
<dbReference type="HOGENOM" id="CLU_2346247_0_0_1"/>
<dbReference type="EMBL" id="ABSU01000002">
    <property type="protein sequence ID" value="EFE35926.1"/>
    <property type="molecule type" value="Genomic_DNA"/>
</dbReference>
<proteinExistence type="predicted"/>
<gene>
    <name evidence="2" type="ORF">ARB_04860</name>
</gene>
<keyword evidence="3" id="KW-1185">Reference proteome</keyword>
<dbReference type="OMA" id="GICMMEE"/>
<reference evidence="3" key="1">
    <citation type="journal article" date="2011" name="Genome Biol.">
        <title>Comparative and functional genomics provide insights into the pathogenicity of dermatophytic fungi.</title>
        <authorList>
            <person name="Burmester A."/>
            <person name="Shelest E."/>
            <person name="Gloeckner G."/>
            <person name="Heddergott C."/>
            <person name="Schindler S."/>
            <person name="Staib P."/>
            <person name="Heidel A."/>
            <person name="Felder M."/>
            <person name="Petzold A."/>
            <person name="Szafranski K."/>
            <person name="Feuermann M."/>
            <person name="Pedruzzi I."/>
            <person name="Priebe S."/>
            <person name="Groth M."/>
            <person name="Winkler R."/>
            <person name="Li W."/>
            <person name="Kniemeyer O."/>
            <person name="Schroeckh V."/>
            <person name="Hertweck C."/>
            <person name="Hube B."/>
            <person name="White T.C."/>
            <person name="Platzer M."/>
            <person name="Guthke R."/>
            <person name="Heitman J."/>
            <person name="Woestemeyer J."/>
            <person name="Zipfel P.F."/>
            <person name="Monod M."/>
            <person name="Brakhage A.A."/>
        </authorList>
    </citation>
    <scope>NUCLEOTIDE SEQUENCE [LARGE SCALE GENOMIC DNA]</scope>
    <source>
        <strain evidence="3">ATCC MYA-4681 / CBS 112371</strain>
    </source>
</reference>
<dbReference type="AlphaFoldDB" id="D4AKL7"/>
<feature type="compositionally biased region" description="Basic and acidic residues" evidence="1">
    <location>
        <begin position="48"/>
        <end position="61"/>
    </location>
</feature>
<feature type="region of interest" description="Disordered" evidence="1">
    <location>
        <begin position="37"/>
        <end position="97"/>
    </location>
</feature>
<dbReference type="GeneID" id="9522053"/>
<evidence type="ECO:0000256" key="1">
    <source>
        <dbReference type="SAM" id="MobiDB-lite"/>
    </source>
</evidence>